<dbReference type="InterPro" id="IPR051310">
    <property type="entry name" value="MCP_chemotaxis"/>
</dbReference>
<dbReference type="PROSITE" id="PS50885">
    <property type="entry name" value="HAMP"/>
    <property type="match status" value="1"/>
</dbReference>
<feature type="transmembrane region" description="Helical" evidence="5">
    <location>
        <begin position="356"/>
        <end position="377"/>
    </location>
</feature>
<dbReference type="InterPro" id="IPR004089">
    <property type="entry name" value="MCPsignal_dom"/>
</dbReference>
<sequence length="716" mass="77142">MKRSLSIRAMLVALFLAAIIGAIVLAATGWVTNQRLVGSQRYLTDDVMPLQRASRNLVLAMNAFAQRHTDLLAADAELIDGVTPQAEPAARFDAALATLHDDTASIDQREQLTALEEGYGALIDGDTRLEALRRDELSLTAQMNARLEQMENMIAAVTQSAGSLAAGAADAYQNRTDEQREFMLAWREDGMTTLPTQLLDSMFEPQPDIGRLIGEARLATAQLADLGRQMTLIEQPVVLTQLRDQALVANVAQARQALAEIAEAPSTEVEQRAQIRNLDGVIVELDAVMAQGATSVYGLRERQLDLAAQVQAALADVAAASAAVRTPLAALERYASARADRAAGDAETLAQAGRTLLIAVTIVVIAFLAIFGWRTLVRVLGPLVSMRRQMESISGAAGENADLSMRLNAARNDEVGQTAQAFNRMMDTFEGMVAQIRASAEDIAASSRQIAAGNENLSQRTDQQAASLAETASSLEQITATVKQTADYADQARDASENVDGRARSAGDVAKRTTDAMRQIREASEKITSIIKAIDDIAFQTNLLALNASVEAARAGEQGRGFAVVAQEVRKLAGRSAEEAAQIRHLVDDSVAKVSEGEHLVTASSQHLQDIVESLSAVTRYVTEIAAATKEQSTGIEQINDAISQLDQVTHQNARLVQDATSASQTLDERASDMHGLVERFRVGDRAFEQRNALPEPALRLGSVPRRLTDREVEFS</sequence>
<evidence type="ECO:0000313" key="8">
    <source>
        <dbReference type="EMBL" id="MCS2608719.1"/>
    </source>
</evidence>
<evidence type="ECO:0000259" key="7">
    <source>
        <dbReference type="PROSITE" id="PS50885"/>
    </source>
</evidence>
<evidence type="ECO:0000256" key="5">
    <source>
        <dbReference type="SAM" id="Phobius"/>
    </source>
</evidence>
<evidence type="ECO:0000313" key="9">
    <source>
        <dbReference type="Proteomes" id="UP001165542"/>
    </source>
</evidence>
<dbReference type="CDD" id="cd11386">
    <property type="entry name" value="MCP_signal"/>
    <property type="match status" value="1"/>
</dbReference>
<dbReference type="CDD" id="cd06225">
    <property type="entry name" value="HAMP"/>
    <property type="match status" value="1"/>
</dbReference>
<feature type="region of interest" description="Disordered" evidence="4">
    <location>
        <begin position="489"/>
        <end position="510"/>
    </location>
</feature>
<dbReference type="Pfam" id="PF00015">
    <property type="entry name" value="MCPsignal"/>
    <property type="match status" value="1"/>
</dbReference>
<proteinExistence type="inferred from homology"/>
<dbReference type="EMBL" id="JAJISC010000002">
    <property type="protein sequence ID" value="MCS2608719.1"/>
    <property type="molecule type" value="Genomic_DNA"/>
</dbReference>
<comment type="caution">
    <text evidence="8">The sequence shown here is derived from an EMBL/GenBank/DDBJ whole genome shotgun (WGS) entry which is preliminary data.</text>
</comment>
<evidence type="ECO:0000256" key="4">
    <source>
        <dbReference type="SAM" id="MobiDB-lite"/>
    </source>
</evidence>
<dbReference type="Gene3D" id="1.10.287.950">
    <property type="entry name" value="Methyl-accepting chemotaxis protein"/>
    <property type="match status" value="1"/>
</dbReference>
<keyword evidence="1" id="KW-0145">Chemotaxis</keyword>
<dbReference type="SMART" id="SM00283">
    <property type="entry name" value="MA"/>
    <property type="match status" value="1"/>
</dbReference>
<organism evidence="8 9">
    <name type="scientific">Halomonas dongshanensis</name>
    <dbReference type="NCBI Taxonomy" id="2890835"/>
    <lineage>
        <taxon>Bacteria</taxon>
        <taxon>Pseudomonadati</taxon>
        <taxon>Pseudomonadota</taxon>
        <taxon>Gammaproteobacteria</taxon>
        <taxon>Oceanospirillales</taxon>
        <taxon>Halomonadaceae</taxon>
        <taxon>Halomonas</taxon>
    </lineage>
</organism>
<dbReference type="RefSeq" id="WP_259035227.1">
    <property type="nucleotide sequence ID" value="NZ_JAJISC010000002.1"/>
</dbReference>
<accession>A0ABT2EDH4</accession>
<evidence type="ECO:0000256" key="2">
    <source>
        <dbReference type="ARBA" id="ARBA00029447"/>
    </source>
</evidence>
<reference evidence="8" key="1">
    <citation type="submission" date="2021-11" db="EMBL/GenBank/DDBJ databases">
        <title>Halomonas sp., isolated from a coastal aquaculture zone in Dongshan Bay.</title>
        <authorList>
            <person name="Lin W."/>
        </authorList>
    </citation>
    <scope>NUCLEOTIDE SEQUENCE</scope>
    <source>
        <strain evidence="8">Yzlin-01</strain>
    </source>
</reference>
<comment type="similarity">
    <text evidence="2">Belongs to the methyl-accepting chemotaxis (MCP) protein family.</text>
</comment>
<feature type="domain" description="Methyl-accepting transducer" evidence="6">
    <location>
        <begin position="439"/>
        <end position="668"/>
    </location>
</feature>
<keyword evidence="5" id="KW-0472">Membrane</keyword>
<dbReference type="PANTHER" id="PTHR43531">
    <property type="entry name" value="PROTEIN ICFG"/>
    <property type="match status" value="1"/>
</dbReference>
<feature type="compositionally biased region" description="Basic and acidic residues" evidence="4">
    <location>
        <begin position="490"/>
        <end position="510"/>
    </location>
</feature>
<protein>
    <submittedName>
        <fullName evidence="8">Methyl-accepting chemotaxis protein</fullName>
    </submittedName>
</protein>
<keyword evidence="5" id="KW-1133">Transmembrane helix</keyword>
<dbReference type="PANTHER" id="PTHR43531:SF11">
    <property type="entry name" value="METHYL-ACCEPTING CHEMOTAXIS PROTEIN 3"/>
    <property type="match status" value="1"/>
</dbReference>
<keyword evidence="5" id="KW-0812">Transmembrane</keyword>
<evidence type="ECO:0000256" key="1">
    <source>
        <dbReference type="ARBA" id="ARBA00022500"/>
    </source>
</evidence>
<keyword evidence="9" id="KW-1185">Reference proteome</keyword>
<name>A0ABT2EDH4_9GAMM</name>
<evidence type="ECO:0000259" key="6">
    <source>
        <dbReference type="PROSITE" id="PS50111"/>
    </source>
</evidence>
<keyword evidence="3" id="KW-0807">Transducer</keyword>
<dbReference type="InterPro" id="IPR003660">
    <property type="entry name" value="HAMP_dom"/>
</dbReference>
<dbReference type="PROSITE" id="PS50111">
    <property type="entry name" value="CHEMOTAXIS_TRANSDUC_2"/>
    <property type="match status" value="1"/>
</dbReference>
<dbReference type="SMART" id="SM00304">
    <property type="entry name" value="HAMP"/>
    <property type="match status" value="1"/>
</dbReference>
<dbReference type="Proteomes" id="UP001165542">
    <property type="component" value="Unassembled WGS sequence"/>
</dbReference>
<dbReference type="Pfam" id="PF00672">
    <property type="entry name" value="HAMP"/>
    <property type="match status" value="1"/>
</dbReference>
<gene>
    <name evidence="8" type="ORF">LLY24_05195</name>
</gene>
<dbReference type="SUPFAM" id="SSF58104">
    <property type="entry name" value="Methyl-accepting chemotaxis protein (MCP) signaling domain"/>
    <property type="match status" value="1"/>
</dbReference>
<evidence type="ECO:0000256" key="3">
    <source>
        <dbReference type="PROSITE-ProRule" id="PRU00284"/>
    </source>
</evidence>
<feature type="domain" description="HAMP" evidence="7">
    <location>
        <begin position="377"/>
        <end position="434"/>
    </location>
</feature>